<name>A0ABD5RHS7_9EURY</name>
<dbReference type="RefSeq" id="WP_247418288.1">
    <property type="nucleotide sequence ID" value="NZ_JALLGW010000001.1"/>
</dbReference>
<protein>
    <submittedName>
        <fullName evidence="2">Uncharacterized protein</fullName>
    </submittedName>
</protein>
<feature type="transmembrane region" description="Helical" evidence="1">
    <location>
        <begin position="6"/>
        <end position="30"/>
    </location>
</feature>
<keyword evidence="1" id="KW-0812">Transmembrane</keyword>
<dbReference type="EMBL" id="JBHSQH010000001">
    <property type="protein sequence ID" value="MFC5969901.1"/>
    <property type="molecule type" value="Genomic_DNA"/>
</dbReference>
<reference evidence="2 3" key="1">
    <citation type="journal article" date="2019" name="Int. J. Syst. Evol. Microbiol.">
        <title>The Global Catalogue of Microorganisms (GCM) 10K type strain sequencing project: providing services to taxonomists for standard genome sequencing and annotation.</title>
        <authorList>
            <consortium name="The Broad Institute Genomics Platform"/>
            <consortium name="The Broad Institute Genome Sequencing Center for Infectious Disease"/>
            <person name="Wu L."/>
            <person name="Ma J."/>
        </authorList>
    </citation>
    <scope>NUCLEOTIDE SEQUENCE [LARGE SCALE GENOMIC DNA]</scope>
    <source>
        <strain evidence="2 3">CGMCC 1.12543</strain>
    </source>
</reference>
<sequence>MVDVDLVWLATVVMAAGSTVLGLFVGWQAYRGFRRNASRSMQYLSVGLILLTAVSFTAAFAYTALLRTGTLDGSYRGPFTLVVRTLQFVGLAFIAYSLYARP</sequence>
<dbReference type="Pfam" id="PF24365">
    <property type="entry name" value="DUF7521"/>
    <property type="match status" value="1"/>
</dbReference>
<proteinExistence type="predicted"/>
<feature type="transmembrane region" description="Helical" evidence="1">
    <location>
        <begin position="77"/>
        <end position="99"/>
    </location>
</feature>
<keyword evidence="1" id="KW-0472">Membrane</keyword>
<evidence type="ECO:0000256" key="1">
    <source>
        <dbReference type="SAM" id="Phobius"/>
    </source>
</evidence>
<feature type="transmembrane region" description="Helical" evidence="1">
    <location>
        <begin position="42"/>
        <end position="65"/>
    </location>
</feature>
<dbReference type="AlphaFoldDB" id="A0ABD5RHS7"/>
<keyword evidence="3" id="KW-1185">Reference proteome</keyword>
<evidence type="ECO:0000313" key="3">
    <source>
        <dbReference type="Proteomes" id="UP001596099"/>
    </source>
</evidence>
<dbReference type="Proteomes" id="UP001596099">
    <property type="component" value="Unassembled WGS sequence"/>
</dbReference>
<dbReference type="InterPro" id="IPR055943">
    <property type="entry name" value="DUF7521"/>
</dbReference>
<gene>
    <name evidence="2" type="ORF">ACFPYI_01020</name>
</gene>
<keyword evidence="1" id="KW-1133">Transmembrane helix</keyword>
<comment type="caution">
    <text evidence="2">The sequence shown here is derived from an EMBL/GenBank/DDBJ whole genome shotgun (WGS) entry which is preliminary data.</text>
</comment>
<organism evidence="2 3">
    <name type="scientific">Halomarina salina</name>
    <dbReference type="NCBI Taxonomy" id="1872699"/>
    <lineage>
        <taxon>Archaea</taxon>
        <taxon>Methanobacteriati</taxon>
        <taxon>Methanobacteriota</taxon>
        <taxon>Stenosarchaea group</taxon>
        <taxon>Halobacteria</taxon>
        <taxon>Halobacteriales</taxon>
        <taxon>Natronomonadaceae</taxon>
        <taxon>Halomarina</taxon>
    </lineage>
</organism>
<accession>A0ABD5RHS7</accession>
<evidence type="ECO:0000313" key="2">
    <source>
        <dbReference type="EMBL" id="MFC5969901.1"/>
    </source>
</evidence>